<dbReference type="Proteomes" id="UP000198873">
    <property type="component" value="Unassembled WGS sequence"/>
</dbReference>
<dbReference type="AlphaFoldDB" id="A0A1I6WDI4"/>
<evidence type="ECO:0000313" key="1">
    <source>
        <dbReference type="EMBL" id="SFT24056.1"/>
    </source>
</evidence>
<dbReference type="STRING" id="1176198.SAMN05444716_1232"/>
<dbReference type="Pfam" id="PF09709">
    <property type="entry name" value="Cas_Csd1"/>
    <property type="match status" value="1"/>
</dbReference>
<organism evidence="1 2">
    <name type="scientific">Streptomyces harbinensis</name>
    <dbReference type="NCBI Taxonomy" id="1176198"/>
    <lineage>
        <taxon>Bacteria</taxon>
        <taxon>Bacillati</taxon>
        <taxon>Actinomycetota</taxon>
        <taxon>Actinomycetes</taxon>
        <taxon>Kitasatosporales</taxon>
        <taxon>Streptomycetaceae</taxon>
        <taxon>Streptomyces</taxon>
    </lineage>
</organism>
<protein>
    <submittedName>
        <fullName evidence="1">CRISPR-associated protein (Cas_Csd1)</fullName>
    </submittedName>
</protein>
<dbReference type="InterPro" id="IPR010144">
    <property type="entry name" value="CRISPR-assoc_prot_Csd1-typ"/>
</dbReference>
<dbReference type="EMBL" id="FPAB01000023">
    <property type="protein sequence ID" value="SFT24056.1"/>
    <property type="molecule type" value="Genomic_DNA"/>
</dbReference>
<keyword evidence="2" id="KW-1185">Reference proteome</keyword>
<dbReference type="RefSeq" id="WP_093844594.1">
    <property type="nucleotide sequence ID" value="NZ_FPAB01000023.1"/>
</dbReference>
<name>A0A1I6WDI4_9ACTN</name>
<sequence>MVCAERIGAAVTTLSTSPDHHSVIGDDTMLLWWRSGGGTPLPLARLLTDPDPAALGDLDVSGQHCALLLGAGVGRMSMRFLWDEPAADTVLRIGDWYDRTAVYDGDLGRTVHHGIGLLHRAATSRWNPVTEKYFAAPTRLRPADLWTAALTGTTPRTHGEAALAAIRADGMANSPRAAMLRVSGLAGE</sequence>
<reference evidence="2" key="1">
    <citation type="submission" date="2016-10" db="EMBL/GenBank/DDBJ databases">
        <authorList>
            <person name="Varghese N."/>
            <person name="Submissions S."/>
        </authorList>
    </citation>
    <scope>NUCLEOTIDE SEQUENCE [LARGE SCALE GENOMIC DNA]</scope>
    <source>
        <strain evidence="2">CGMCC 4.7047</strain>
    </source>
</reference>
<gene>
    <name evidence="1" type="ORF">SAMN05444716_1232</name>
</gene>
<evidence type="ECO:0000313" key="2">
    <source>
        <dbReference type="Proteomes" id="UP000198873"/>
    </source>
</evidence>
<accession>A0A1I6WDI4</accession>
<proteinExistence type="predicted"/>